<gene>
    <name evidence="4" type="ORF">E3N88_10126</name>
</gene>
<comment type="similarity">
    <text evidence="1">Belongs to the plant acyltransferase family.</text>
</comment>
<dbReference type="OrthoDB" id="671439at2759"/>
<evidence type="ECO:0000256" key="1">
    <source>
        <dbReference type="ARBA" id="ARBA00009861"/>
    </source>
</evidence>
<keyword evidence="3" id="KW-0012">Acyltransferase</keyword>
<evidence type="ECO:0000256" key="3">
    <source>
        <dbReference type="ARBA" id="ARBA00023315"/>
    </source>
</evidence>
<proteinExistence type="inferred from homology"/>
<dbReference type="PANTHER" id="PTHR31623">
    <property type="entry name" value="F21J9.9"/>
    <property type="match status" value="1"/>
</dbReference>
<evidence type="ECO:0000313" key="5">
    <source>
        <dbReference type="Proteomes" id="UP000326396"/>
    </source>
</evidence>
<dbReference type="GO" id="GO:0016746">
    <property type="term" value="F:acyltransferase activity"/>
    <property type="evidence" value="ECO:0007669"/>
    <property type="project" value="UniProtKB-KW"/>
</dbReference>
<dbReference type="EMBL" id="SZYD01000005">
    <property type="protein sequence ID" value="KAD6118855.1"/>
    <property type="molecule type" value="Genomic_DNA"/>
</dbReference>
<comment type="caution">
    <text evidence="4">The sequence shown here is derived from an EMBL/GenBank/DDBJ whole genome shotgun (WGS) entry which is preliminary data.</text>
</comment>
<accession>A0A5N6P9T2</accession>
<dbReference type="PANTHER" id="PTHR31623:SF70">
    <property type="entry name" value="TRANSFERASE, CHLORAMPHENICOL ACETYLTRANSFERASE-LIKE DOMAIN PROTEIN"/>
    <property type="match status" value="1"/>
</dbReference>
<dbReference type="Pfam" id="PF02458">
    <property type="entry name" value="Transferase"/>
    <property type="match status" value="1"/>
</dbReference>
<evidence type="ECO:0000313" key="4">
    <source>
        <dbReference type="EMBL" id="KAD6118855.1"/>
    </source>
</evidence>
<dbReference type="Gene3D" id="3.30.559.10">
    <property type="entry name" value="Chloramphenicol acetyltransferase-like domain"/>
    <property type="match status" value="2"/>
</dbReference>
<evidence type="ECO:0000256" key="2">
    <source>
        <dbReference type="ARBA" id="ARBA00022679"/>
    </source>
</evidence>
<keyword evidence="5" id="KW-1185">Reference proteome</keyword>
<evidence type="ECO:0008006" key="6">
    <source>
        <dbReference type="Google" id="ProtNLM"/>
    </source>
</evidence>
<organism evidence="4 5">
    <name type="scientific">Mikania micrantha</name>
    <name type="common">bitter vine</name>
    <dbReference type="NCBI Taxonomy" id="192012"/>
    <lineage>
        <taxon>Eukaryota</taxon>
        <taxon>Viridiplantae</taxon>
        <taxon>Streptophyta</taxon>
        <taxon>Embryophyta</taxon>
        <taxon>Tracheophyta</taxon>
        <taxon>Spermatophyta</taxon>
        <taxon>Magnoliopsida</taxon>
        <taxon>eudicotyledons</taxon>
        <taxon>Gunneridae</taxon>
        <taxon>Pentapetalae</taxon>
        <taxon>asterids</taxon>
        <taxon>campanulids</taxon>
        <taxon>Asterales</taxon>
        <taxon>Asteraceae</taxon>
        <taxon>Asteroideae</taxon>
        <taxon>Heliantheae alliance</taxon>
        <taxon>Eupatorieae</taxon>
        <taxon>Mikania</taxon>
    </lineage>
</organism>
<name>A0A5N6P9T2_9ASTR</name>
<reference evidence="4 5" key="1">
    <citation type="submission" date="2019-05" db="EMBL/GenBank/DDBJ databases">
        <title>Mikania micrantha, genome provides insights into the molecular mechanism of rapid growth.</title>
        <authorList>
            <person name="Liu B."/>
        </authorList>
    </citation>
    <scope>NUCLEOTIDE SEQUENCE [LARGE SCALE GENOMIC DNA]</scope>
    <source>
        <strain evidence="4">NLD-2019</strain>
        <tissue evidence="4">Leaf</tissue>
    </source>
</reference>
<sequence>MMLAMKFQKQPIKLIKPSVPTPLHLKHYKLGFTDELAAFIDVAIVVFFNKDNNHDGKFVGKLEKSLEKTLTRLYPLAGRYVAETQTVECNDEGVEFIQAKVNIKLEDILSPKVNVRLVDEFIPFKTKARSDVLAIQLTTFECGGVALGVSATHKVVDASTLCTFLNEWAALNREENEIKFTGPGFISSSLFPARGVHPLPLPLITDSDTLSKYTIKKLSFSESAISNMKAKAISSGKLGTRHLSKLQLVSAIIWKAFIGVDRVTHVNPRESILCQSINLREKMASPIPKHSCGNLWAICATESTMLETTQELAIFLYDSVKKHINAYSKVPHDSDEGQTMVLNSFMNMTNIPESTNMVPLTSWCKFPFYEADFGFGKPVWVVPVTVPMKNVAHLMDGAGGDGVEAYVVLEVKDVPYFEEALDVNVFGT</sequence>
<dbReference type="InterPro" id="IPR023213">
    <property type="entry name" value="CAT-like_dom_sf"/>
</dbReference>
<keyword evidence="2" id="KW-0808">Transferase</keyword>
<dbReference type="Proteomes" id="UP000326396">
    <property type="component" value="Linkage Group LG13"/>
</dbReference>
<dbReference type="AlphaFoldDB" id="A0A5N6P9T2"/>
<protein>
    <recommendedName>
        <fullName evidence="6">Transferase, Chloramphenicol acetyltransferase-like domain protein</fullName>
    </recommendedName>
</protein>